<sequence length="186" mass="20933">MLDGDLLCRAALYPKFVTPEGIFDEEMLLTFMPLGEGESYALSVASHFLSRGNDGVHSYGCGAATIANERFVQKNQRAPSPVTEEVHYLGFYQFTRGQLMSIEMSYYSLRCFWKPEHGADMHFQVEFVPKGAQGTRKERRQDRRAAVGMLTGMLRGPHRHICQKDLPHKDALEAVDLPALPRLGSL</sequence>
<comment type="caution">
    <text evidence="1">The sequence shown here is derived from an EMBL/GenBank/DDBJ whole genome shotgun (WGS) entry which is preliminary data.</text>
</comment>
<dbReference type="RefSeq" id="WP_142590754.1">
    <property type="nucleotide sequence ID" value="NZ_CABFWF030000001.1"/>
</dbReference>
<gene>
    <name evidence="1" type="ORF">REJC140_00086</name>
</gene>
<accession>A0ABN7JAY6</accession>
<dbReference type="Proteomes" id="UP000606921">
    <property type="component" value="Unassembled WGS sequence"/>
</dbReference>
<evidence type="ECO:0000313" key="2">
    <source>
        <dbReference type="Proteomes" id="UP000606921"/>
    </source>
</evidence>
<keyword evidence="2" id="KW-1185">Reference proteome</keyword>
<name>A0ABN7JAY6_9HYPH</name>
<evidence type="ECO:0000313" key="1">
    <source>
        <dbReference type="EMBL" id="CAD7023079.1"/>
    </source>
</evidence>
<dbReference type="EMBL" id="CABFWF030000001">
    <property type="protein sequence ID" value="CAD7023079.1"/>
    <property type="molecule type" value="Genomic_DNA"/>
</dbReference>
<reference evidence="1 2" key="1">
    <citation type="submission" date="2020-11" db="EMBL/GenBank/DDBJ databases">
        <authorList>
            <person name="Lassalle F."/>
        </authorList>
    </citation>
    <scope>NUCLEOTIDE SEQUENCE [LARGE SCALE GENOMIC DNA]</scope>
    <source>
        <strain evidence="1 2">JC140</strain>
    </source>
</reference>
<proteinExistence type="predicted"/>
<organism evidence="1 2">
    <name type="scientific">Pseudorhizobium endolithicum</name>
    <dbReference type="NCBI Taxonomy" id="1191678"/>
    <lineage>
        <taxon>Bacteria</taxon>
        <taxon>Pseudomonadati</taxon>
        <taxon>Pseudomonadota</taxon>
        <taxon>Alphaproteobacteria</taxon>
        <taxon>Hyphomicrobiales</taxon>
        <taxon>Rhizobiaceae</taxon>
        <taxon>Rhizobium/Agrobacterium group</taxon>
        <taxon>Pseudorhizobium</taxon>
    </lineage>
</organism>
<protein>
    <submittedName>
        <fullName evidence="1">Uncharacterized protein</fullName>
    </submittedName>
</protein>